<feature type="binding site" evidence="6">
    <location>
        <position position="39"/>
    </location>
    <ligand>
        <name>ATP</name>
        <dbReference type="ChEBI" id="CHEBI:30616"/>
    </ligand>
</feature>
<sequence>MEVVGDFEYSKKDLIGHGAFAVVFKGRHRKKTDWEVAIKSINKKNLSKSQILLGKEIKILKYFSACYCNGGDLADYLQAKGTLSEDTIRVFLQQIAAAMRILHSKGIIHRDLKPQNILLSYASRRKSSVSGIRIKIADFGFARYLHSNMMAATLCGSPMYMAPEVIMSQHYDAKADLWSIGTVIYQCLVGKPPFQANSPQDLRMFYEKNRNLIPRYVTMAFPSLFFFPLGFPLPACPVPVPTYAGSVSGSSCGSSPSCRFASPPSLPDMQHIQEENLSSPPLGPPNYLQVSKDSASTSSKNSSCDTDDFVLVPHNISSDHSYDMPLGAAGRRASSEFLMCGGHCQPSVSPRSETAPIPVPTQLRNYQRIEQNLSSTASPVSNPHGSPRAGVVRRSNTSPMGFMKMGSCSPVPADTTQGVGRRLSTGSSRPYSPSPLVGTIPEQLGHCCCGQLQGHESRSRNFSGSPIPPSQSPQSLLMGARLQSAPTLTDIYQNKQKLRKQHSDPVCPSYAGYGYSHSPQPSRPGSLGTSPTKHMGSSPRSSDWLFKTPLPTIIGSPTKATAPFKIPKTQASSNLLALANRQGLVDTPLQPKDISDPRDFTHFHSPQGGEKQAGEQHNKTTFGRSVSTGKLSDQQVKTTLGGQLYQGSTDSLNTERPMDTAPAGAYGIAVAPPSMGGGVSSRAVMFTVGSPPSSATPPTCTHMVLRTRTTSVGSNSSGGSLCSTSGRVYMGSPPGIYMGSSPPGAEAAPSLKYMPYGTSPPSLEGFITFEAPELPEETLMEREHTDTLRHLNMMLTFTECVLDLTAVRGGNPDLCTSAVSLYQIQESIVVDQISQLSKEWGQVEQLVLYMKAAQLLASSLHLAKAQVKSGKLNPSTAVKQVVKSLNERYKFCIGMCKKLTEKLNRFFSDKQRFIDEINSVTAEKLIYSCAVEMVQSAALDEMFQQTEDITYRYHKAALLLEGLTKILQDPADIENVHKYKSSIERRLSALCYSTVAVYEQ</sequence>
<feature type="region of interest" description="Disordered" evidence="7">
    <location>
        <begin position="496"/>
        <end position="544"/>
    </location>
</feature>
<dbReference type="PROSITE" id="PS00108">
    <property type="entry name" value="PROTEIN_KINASE_ST"/>
    <property type="match status" value="1"/>
</dbReference>
<dbReference type="GO" id="GO:0000422">
    <property type="term" value="P:autophagy of mitochondrion"/>
    <property type="evidence" value="ECO:0007669"/>
    <property type="project" value="TreeGrafter"/>
</dbReference>
<accession>A0A8C0G4N5</accession>
<dbReference type="Pfam" id="PF12063">
    <property type="entry name" value="ATG1-like_MIT1"/>
    <property type="match status" value="1"/>
</dbReference>
<dbReference type="InterPro" id="IPR022708">
    <property type="entry name" value="Atg1-like_tMIT"/>
</dbReference>
<dbReference type="GO" id="GO:0004674">
    <property type="term" value="F:protein serine/threonine kinase activity"/>
    <property type="evidence" value="ECO:0007669"/>
    <property type="project" value="UniProtKB-EC"/>
</dbReference>
<evidence type="ECO:0000256" key="3">
    <source>
        <dbReference type="ARBA" id="ARBA00022741"/>
    </source>
</evidence>
<dbReference type="Pfam" id="PF00069">
    <property type="entry name" value="Pkinase"/>
    <property type="match status" value="1"/>
</dbReference>
<dbReference type="GO" id="GO:0000045">
    <property type="term" value="P:autophagosome assembly"/>
    <property type="evidence" value="ECO:0007669"/>
    <property type="project" value="TreeGrafter"/>
</dbReference>
<feature type="region of interest" description="Disordered" evidence="7">
    <location>
        <begin position="455"/>
        <end position="474"/>
    </location>
</feature>
<dbReference type="InterPro" id="IPR045269">
    <property type="entry name" value="Atg1-like"/>
</dbReference>
<dbReference type="GO" id="GO:0048671">
    <property type="term" value="P:negative regulation of collateral sprouting"/>
    <property type="evidence" value="ECO:0007669"/>
    <property type="project" value="TreeGrafter"/>
</dbReference>
<dbReference type="InterPro" id="IPR000719">
    <property type="entry name" value="Prot_kinase_dom"/>
</dbReference>
<reference evidence="9" key="1">
    <citation type="submission" date="2025-08" db="UniProtKB">
        <authorList>
            <consortium name="Ensembl"/>
        </authorList>
    </citation>
    <scope>IDENTIFICATION</scope>
</reference>
<evidence type="ECO:0000256" key="2">
    <source>
        <dbReference type="ARBA" id="ARBA00022679"/>
    </source>
</evidence>
<dbReference type="Gene3D" id="3.30.200.20">
    <property type="entry name" value="Phosphorylase Kinase, domain 1"/>
    <property type="match status" value="1"/>
</dbReference>
<feature type="compositionally biased region" description="Polar residues" evidence="7">
    <location>
        <begin position="374"/>
        <end position="384"/>
    </location>
</feature>
<evidence type="ECO:0000313" key="10">
    <source>
        <dbReference type="Proteomes" id="UP000694567"/>
    </source>
</evidence>
<protein>
    <recommendedName>
        <fullName evidence="1">non-specific serine/threonine protein kinase</fullName>
        <ecNumber evidence="1">2.7.11.1</ecNumber>
    </recommendedName>
</protein>
<feature type="domain" description="Protein kinase" evidence="8">
    <location>
        <begin position="9"/>
        <end position="272"/>
    </location>
</feature>
<dbReference type="Proteomes" id="UP000694567">
    <property type="component" value="Unplaced"/>
</dbReference>
<evidence type="ECO:0000259" key="8">
    <source>
        <dbReference type="PROSITE" id="PS50011"/>
    </source>
</evidence>
<evidence type="ECO:0000256" key="6">
    <source>
        <dbReference type="PROSITE-ProRule" id="PRU10141"/>
    </source>
</evidence>
<reference evidence="9" key="2">
    <citation type="submission" date="2025-09" db="UniProtKB">
        <authorList>
            <consortium name="Ensembl"/>
        </authorList>
    </citation>
    <scope>IDENTIFICATION</scope>
</reference>
<dbReference type="PROSITE" id="PS00107">
    <property type="entry name" value="PROTEIN_KINASE_ATP"/>
    <property type="match status" value="1"/>
</dbReference>
<dbReference type="PROSITE" id="PS50011">
    <property type="entry name" value="PROTEIN_KINASE_DOM"/>
    <property type="match status" value="1"/>
</dbReference>
<evidence type="ECO:0000256" key="5">
    <source>
        <dbReference type="ARBA" id="ARBA00022840"/>
    </source>
</evidence>
<dbReference type="GO" id="GO:0048675">
    <property type="term" value="P:axon extension"/>
    <property type="evidence" value="ECO:0007669"/>
    <property type="project" value="TreeGrafter"/>
</dbReference>
<dbReference type="GO" id="GO:0034727">
    <property type="term" value="P:piecemeal microautophagy of the nucleus"/>
    <property type="evidence" value="ECO:0007669"/>
    <property type="project" value="TreeGrafter"/>
</dbReference>
<keyword evidence="3 6" id="KW-0547">Nucleotide-binding</keyword>
<dbReference type="FunFam" id="3.30.200.20:FF:000149">
    <property type="entry name" value="serine/threonine-protein kinase unc-51 isoform X1"/>
    <property type="match status" value="1"/>
</dbReference>
<feature type="compositionally biased region" description="Low complexity" evidence="7">
    <location>
        <begin position="291"/>
        <end position="304"/>
    </location>
</feature>
<dbReference type="FunFam" id="1.10.510.10:FF:000493">
    <property type="entry name" value="serine/threonine-protein kinase unc-51 isoform X2"/>
    <property type="match status" value="1"/>
</dbReference>
<dbReference type="EC" id="2.7.11.1" evidence="1"/>
<keyword evidence="5 6" id="KW-0067">ATP-binding</keyword>
<dbReference type="InterPro" id="IPR017441">
    <property type="entry name" value="Protein_kinase_ATP_BS"/>
</dbReference>
<dbReference type="InterPro" id="IPR011009">
    <property type="entry name" value="Kinase-like_dom_sf"/>
</dbReference>
<keyword evidence="2" id="KW-0808">Transferase</keyword>
<dbReference type="AlphaFoldDB" id="A0A8C0G4N5"/>
<evidence type="ECO:0000256" key="4">
    <source>
        <dbReference type="ARBA" id="ARBA00022777"/>
    </source>
</evidence>
<organism evidence="9 10">
    <name type="scientific">Bubo bubo</name>
    <name type="common">Eurasian eagle-owl</name>
    <name type="synonym">Strix bubo</name>
    <dbReference type="NCBI Taxonomy" id="30461"/>
    <lineage>
        <taxon>Eukaryota</taxon>
        <taxon>Metazoa</taxon>
        <taxon>Chordata</taxon>
        <taxon>Craniata</taxon>
        <taxon>Vertebrata</taxon>
        <taxon>Euteleostomi</taxon>
        <taxon>Archelosauria</taxon>
        <taxon>Archosauria</taxon>
        <taxon>Dinosauria</taxon>
        <taxon>Saurischia</taxon>
        <taxon>Theropoda</taxon>
        <taxon>Coelurosauria</taxon>
        <taxon>Aves</taxon>
        <taxon>Neognathae</taxon>
        <taxon>Neoaves</taxon>
        <taxon>Telluraves</taxon>
        <taxon>Strigiformes</taxon>
        <taxon>Strigidae</taxon>
        <taxon>Bubo</taxon>
    </lineage>
</organism>
<evidence type="ECO:0000256" key="7">
    <source>
        <dbReference type="SAM" id="MobiDB-lite"/>
    </source>
</evidence>
<feature type="region of interest" description="Disordered" evidence="7">
    <location>
        <begin position="374"/>
        <end position="437"/>
    </location>
</feature>
<dbReference type="PANTHER" id="PTHR24348">
    <property type="entry name" value="SERINE/THREONINE-PROTEIN KINASE UNC-51-RELATED"/>
    <property type="match status" value="1"/>
</dbReference>
<dbReference type="SUPFAM" id="SSF56112">
    <property type="entry name" value="Protein kinase-like (PK-like)"/>
    <property type="match status" value="1"/>
</dbReference>
<dbReference type="Gene3D" id="1.10.510.10">
    <property type="entry name" value="Transferase(Phosphotransferase) domain 1"/>
    <property type="match status" value="1"/>
</dbReference>
<dbReference type="GO" id="GO:0034045">
    <property type="term" value="C:phagophore assembly site membrane"/>
    <property type="evidence" value="ECO:0007669"/>
    <property type="project" value="TreeGrafter"/>
</dbReference>
<dbReference type="InterPro" id="IPR008271">
    <property type="entry name" value="Ser/Thr_kinase_AS"/>
</dbReference>
<keyword evidence="4" id="KW-0418">Kinase</keyword>
<dbReference type="GO" id="GO:0005524">
    <property type="term" value="F:ATP binding"/>
    <property type="evidence" value="ECO:0007669"/>
    <property type="project" value="UniProtKB-UniRule"/>
</dbReference>
<dbReference type="GO" id="GO:0005776">
    <property type="term" value="C:autophagosome"/>
    <property type="evidence" value="ECO:0007669"/>
    <property type="project" value="TreeGrafter"/>
</dbReference>
<feature type="compositionally biased region" description="Polar residues" evidence="7">
    <location>
        <begin position="414"/>
        <end position="431"/>
    </location>
</feature>
<dbReference type="GO" id="GO:0010508">
    <property type="term" value="P:positive regulation of autophagy"/>
    <property type="evidence" value="ECO:0007669"/>
    <property type="project" value="TreeGrafter"/>
</dbReference>
<name>A0A8C0G4N5_BUBBB</name>
<dbReference type="GO" id="GO:0061709">
    <property type="term" value="P:reticulophagy"/>
    <property type="evidence" value="ECO:0007669"/>
    <property type="project" value="TreeGrafter"/>
</dbReference>
<evidence type="ECO:0000256" key="1">
    <source>
        <dbReference type="ARBA" id="ARBA00012513"/>
    </source>
</evidence>
<feature type="region of interest" description="Disordered" evidence="7">
    <location>
        <begin position="275"/>
        <end position="304"/>
    </location>
</feature>
<evidence type="ECO:0000313" key="9">
    <source>
        <dbReference type="Ensembl" id="ENSBOBP00000024815.1"/>
    </source>
</evidence>
<dbReference type="GO" id="GO:0042594">
    <property type="term" value="P:response to starvation"/>
    <property type="evidence" value="ECO:0007669"/>
    <property type="project" value="TreeGrafter"/>
</dbReference>
<dbReference type="GO" id="GO:0005829">
    <property type="term" value="C:cytosol"/>
    <property type="evidence" value="ECO:0007669"/>
    <property type="project" value="TreeGrafter"/>
</dbReference>
<keyword evidence="10" id="KW-1185">Reference proteome</keyword>
<dbReference type="Ensembl" id="ENSBOBT00000025358.1">
    <property type="protein sequence ID" value="ENSBOBP00000024815.1"/>
    <property type="gene ID" value="ENSBOBG00000014703.1"/>
</dbReference>
<proteinExistence type="predicted"/>
<dbReference type="InterPro" id="IPR048941">
    <property type="entry name" value="ATG1-like_MIT2"/>
</dbReference>
<dbReference type="Pfam" id="PF21127">
    <property type="entry name" value="ATG1-like_MIT2"/>
    <property type="match status" value="1"/>
</dbReference>
<dbReference type="PANTHER" id="PTHR24348:SF18">
    <property type="entry name" value="SERINE_THREONINE-PROTEIN KINASE ULK2"/>
    <property type="match status" value="1"/>
</dbReference>
<dbReference type="SMART" id="SM00220">
    <property type="entry name" value="S_TKc"/>
    <property type="match status" value="1"/>
</dbReference>